<evidence type="ECO:0000256" key="1">
    <source>
        <dbReference type="SAM" id="MobiDB-lite"/>
    </source>
</evidence>
<dbReference type="EMBL" id="JBHFFA010000001">
    <property type="protein sequence ID" value="KAL2651878.1"/>
    <property type="molecule type" value="Genomic_DNA"/>
</dbReference>
<protein>
    <submittedName>
        <fullName evidence="2">Uncharacterized protein</fullName>
    </submittedName>
</protein>
<dbReference type="Proteomes" id="UP001605036">
    <property type="component" value="Unassembled WGS sequence"/>
</dbReference>
<evidence type="ECO:0000313" key="2">
    <source>
        <dbReference type="EMBL" id="KAL2651878.1"/>
    </source>
</evidence>
<sequence>MDGSAHRLNKSQQATLKGQRVQRSSYLLSLRLAGLLRLSYTDSVLSRLPEALASSFQVSRFWSPIRSKHSSHGLRFHTSHLGRHCRSVVALPQTQQLSFSSIESRKLLDGFG</sequence>
<name>A0ABD1ZKB0_9MARC</name>
<feature type="region of interest" description="Disordered" evidence="1">
    <location>
        <begin position="1"/>
        <end position="22"/>
    </location>
</feature>
<keyword evidence="3" id="KW-1185">Reference proteome</keyword>
<dbReference type="AlphaFoldDB" id="A0ABD1ZKB0"/>
<reference evidence="2 3" key="1">
    <citation type="submission" date="2024-09" db="EMBL/GenBank/DDBJ databases">
        <title>Chromosome-scale assembly of Riccia fluitans.</title>
        <authorList>
            <person name="Paukszto L."/>
            <person name="Sawicki J."/>
            <person name="Karawczyk K."/>
            <person name="Piernik-Szablinska J."/>
            <person name="Szczecinska M."/>
            <person name="Mazdziarz M."/>
        </authorList>
    </citation>
    <scope>NUCLEOTIDE SEQUENCE [LARGE SCALE GENOMIC DNA]</scope>
    <source>
        <strain evidence="2">Rf_01</strain>
        <tissue evidence="2">Aerial parts of the thallus</tissue>
    </source>
</reference>
<gene>
    <name evidence="2" type="ORF">R1flu_020006</name>
</gene>
<proteinExistence type="predicted"/>
<comment type="caution">
    <text evidence="2">The sequence shown here is derived from an EMBL/GenBank/DDBJ whole genome shotgun (WGS) entry which is preliminary data.</text>
</comment>
<evidence type="ECO:0000313" key="3">
    <source>
        <dbReference type="Proteomes" id="UP001605036"/>
    </source>
</evidence>
<accession>A0ABD1ZKB0</accession>
<organism evidence="2 3">
    <name type="scientific">Riccia fluitans</name>
    <dbReference type="NCBI Taxonomy" id="41844"/>
    <lineage>
        <taxon>Eukaryota</taxon>
        <taxon>Viridiplantae</taxon>
        <taxon>Streptophyta</taxon>
        <taxon>Embryophyta</taxon>
        <taxon>Marchantiophyta</taxon>
        <taxon>Marchantiopsida</taxon>
        <taxon>Marchantiidae</taxon>
        <taxon>Marchantiales</taxon>
        <taxon>Ricciaceae</taxon>
        <taxon>Riccia</taxon>
    </lineage>
</organism>